<sequence>MKMQKIMKRIAVLGMVAALIASGPVSNVTAAPNDNSGKEDSVEMPKLIEVDQSYASGGITPTVFKDSYQSAQGGQYRSRAAFPTKYILSEVGKSTTVKNQNPWGSCWAFGALSSLESSQLTDNVNSAEEVDPDYSERQLAWFAYEPQTEDSIKISAANSNQAGEGASYTGTGRLDRGGNMPQAAALLSTWQGAALEADVPYRNEEGTMDTAGIWDVAAANRNLSAVHLQNADFLASPATFDKYDSNGLPSADATYSYDGDATAAIKAAIMENGAVAIAYFADQSTPDGAQNGDYFNYMNYCQYVDVLNASTVQNHGVSIVGWDDDYPSSNFKTGKQPEGNGAWLVKNSWGDTWGLDGYFWLSYYDRTIDQVTSFQGESTDNYDNIYQYDYLGLASAMQYTPNKSETGVANVFTAKGNEEIQAVSAVTLAPDSTVSVKIYKVPARATQPVPENAELIAEQSKTIAHSGYHTIELDTPAAVAAGEKFSVVQVIKGGDNKWYTPVEIGADSASQKAVCNPGESYMIQDGVPSDMADVKQAGMSFGNAMIKAFTKDVVPESEAPAVSAFKYQAYDNTDTALGNAEIINVAAESSGINNIPLPAATSYIKITEVTLSDSADPATQVAITVKGGAYTLGEPIARTDFMMMGDDSPIVFTTKSAPQGTNTKAWGFDFSPDSLVLYADSGRVVISDDNAYLPANAVLTADDVTAGGDFEAVKTALELYGASDQFYLYNLSLSPALKSGEAVNLEIKPKSGYDNDEKTKLYYAASESGSMVLTEVADLSSNTGVLRADVSKMGYYAVARVKEVPVVPTLEKITYSQSKTLADVPIPSVDGGSWSWDNEETVPQVNTASYAATFTPDSDSQYRTYHADIALEVEKATPDLSGITSSPAVYGTKLSDFQVSVAGLDNGQAVSGTMSWTTPDVYPECGSATEYEFEFVPDDTDNYNPASGTMILTVNKKAVTAAAKDAEKFYGDSNPEFSLIIPDGTLVGNDTAADLVVTLSCAADETTSAGNVAITGSSAAANYDVTVTSGTLFIKPRAIGIKAKDVTINYGDALPDIYEVKVTNLVPGTDQSAIGLTVDVEAQNIPDGNLAGTYTLKMKSASVTDTNYTVGSLFDGVLTIKERVMSKVKNESSIPDSIAGRFAVSGNFTGDELLLITDVADKSVQNAFQNMVKDGQMLGSIFDLTLKKADGKTGAEVKGALTITIPVDEKYNGKQITILHYVKAGSLTVENVKAEKDTIDVYSNLTVTDGKVQVRGYSMSPFAPVLPKDADTPGGTDTPSSGNDNSKPTVTSKEVNSAMTGDTAQISVLFIAAAAALLAIIGVFVFRVRRRRKS</sequence>
<accession>A0ABS8DF08</accession>
<keyword evidence="3" id="KW-0812">Transmembrane</keyword>
<dbReference type="Gene3D" id="3.90.70.10">
    <property type="entry name" value="Cysteine proteinases"/>
    <property type="match status" value="1"/>
</dbReference>
<dbReference type="InterPro" id="IPR013128">
    <property type="entry name" value="Peptidase_C1A"/>
</dbReference>
<feature type="transmembrane region" description="Helical" evidence="3">
    <location>
        <begin position="1306"/>
        <end position="1326"/>
    </location>
</feature>
<evidence type="ECO:0000313" key="7">
    <source>
        <dbReference type="Proteomes" id="UP001299546"/>
    </source>
</evidence>
<dbReference type="InterPro" id="IPR000668">
    <property type="entry name" value="Peptidase_C1A_C"/>
</dbReference>
<dbReference type="RefSeq" id="WP_066735976.1">
    <property type="nucleotide sequence ID" value="NZ_JAJCIQ010000002.1"/>
</dbReference>
<dbReference type="InterPro" id="IPR041286">
    <property type="entry name" value="MBG_2"/>
</dbReference>
<dbReference type="SMART" id="SM00645">
    <property type="entry name" value="Pept_C1"/>
    <property type="match status" value="1"/>
</dbReference>
<dbReference type="PANTHER" id="PTHR12411">
    <property type="entry name" value="CYSTEINE PROTEASE FAMILY C1-RELATED"/>
    <property type="match status" value="1"/>
</dbReference>
<dbReference type="Proteomes" id="UP001299546">
    <property type="component" value="Unassembled WGS sequence"/>
</dbReference>
<feature type="compositionally biased region" description="Polar residues" evidence="2">
    <location>
        <begin position="1275"/>
        <end position="1295"/>
    </location>
</feature>
<dbReference type="InterPro" id="IPR000169">
    <property type="entry name" value="Pept_cys_AS"/>
</dbReference>
<evidence type="ECO:0000313" key="6">
    <source>
        <dbReference type="EMBL" id="MCB7386965.1"/>
    </source>
</evidence>
<dbReference type="InterPro" id="IPR040528">
    <property type="entry name" value="Lectin-like"/>
</dbReference>
<feature type="signal peptide" evidence="4">
    <location>
        <begin position="1"/>
        <end position="30"/>
    </location>
</feature>
<keyword evidence="4" id="KW-0732">Signal</keyword>
<dbReference type="PROSITE" id="PS00139">
    <property type="entry name" value="THIOL_PROTEASE_CYS"/>
    <property type="match status" value="1"/>
</dbReference>
<comment type="similarity">
    <text evidence="1">Belongs to the peptidase C1 family.</text>
</comment>
<protein>
    <submittedName>
        <fullName evidence="6">Lectin like domain-containing protein</fullName>
    </submittedName>
</protein>
<dbReference type="InterPro" id="IPR038765">
    <property type="entry name" value="Papain-like_cys_pep_sf"/>
</dbReference>
<feature type="domain" description="Peptidase C1A papain C-terminal" evidence="5">
    <location>
        <begin position="82"/>
        <end position="366"/>
    </location>
</feature>
<gene>
    <name evidence="6" type="ORF">LIZ65_06655</name>
</gene>
<comment type="caution">
    <text evidence="6">The sequence shown here is derived from an EMBL/GenBank/DDBJ whole genome shotgun (WGS) entry which is preliminary data.</text>
</comment>
<feature type="chain" id="PRO_5047488688" evidence="4">
    <location>
        <begin position="31"/>
        <end position="1334"/>
    </location>
</feature>
<keyword evidence="3" id="KW-0472">Membrane</keyword>
<organism evidence="6 7">
    <name type="scientific">Bariatricus massiliensis</name>
    <dbReference type="NCBI Taxonomy" id="1745713"/>
    <lineage>
        <taxon>Bacteria</taxon>
        <taxon>Bacillati</taxon>
        <taxon>Bacillota</taxon>
        <taxon>Clostridia</taxon>
        <taxon>Lachnospirales</taxon>
        <taxon>Lachnospiraceae</taxon>
        <taxon>Bariatricus</taxon>
    </lineage>
</organism>
<dbReference type="Pfam" id="PF00112">
    <property type="entry name" value="Peptidase_C1"/>
    <property type="match status" value="1"/>
</dbReference>
<dbReference type="SUPFAM" id="SSF54001">
    <property type="entry name" value="Cysteine proteinases"/>
    <property type="match status" value="1"/>
</dbReference>
<keyword evidence="3" id="KW-1133">Transmembrane helix</keyword>
<evidence type="ECO:0000259" key="5">
    <source>
        <dbReference type="SMART" id="SM00645"/>
    </source>
</evidence>
<dbReference type="CDD" id="cd02619">
    <property type="entry name" value="Peptidase_C1"/>
    <property type="match status" value="1"/>
</dbReference>
<reference evidence="6 7" key="1">
    <citation type="submission" date="2021-10" db="EMBL/GenBank/DDBJ databases">
        <title>Collection of gut derived symbiotic bacterial strains cultured from healthy donors.</title>
        <authorList>
            <person name="Lin H."/>
            <person name="Littmann E."/>
            <person name="Kohout C."/>
            <person name="Pamer E.G."/>
        </authorList>
    </citation>
    <scope>NUCLEOTIDE SEQUENCE [LARGE SCALE GENOMIC DNA]</scope>
    <source>
        <strain evidence="6 7">DFI.1.165</strain>
    </source>
</reference>
<keyword evidence="7" id="KW-1185">Reference proteome</keyword>
<dbReference type="EMBL" id="JAJCIS010000002">
    <property type="protein sequence ID" value="MCB7386965.1"/>
    <property type="molecule type" value="Genomic_DNA"/>
</dbReference>
<evidence type="ECO:0000256" key="1">
    <source>
        <dbReference type="ARBA" id="ARBA00008455"/>
    </source>
</evidence>
<proteinExistence type="inferred from homology"/>
<feature type="region of interest" description="Disordered" evidence="2">
    <location>
        <begin position="1263"/>
        <end position="1295"/>
    </location>
</feature>
<dbReference type="Pfam" id="PF18676">
    <property type="entry name" value="MBG_2"/>
    <property type="match status" value="1"/>
</dbReference>
<dbReference type="Pfam" id="PF18560">
    <property type="entry name" value="Lectin_like"/>
    <property type="match status" value="1"/>
</dbReference>
<evidence type="ECO:0000256" key="2">
    <source>
        <dbReference type="SAM" id="MobiDB-lite"/>
    </source>
</evidence>
<name>A0ABS8DF08_9FIRM</name>
<evidence type="ECO:0000256" key="4">
    <source>
        <dbReference type="SAM" id="SignalP"/>
    </source>
</evidence>
<evidence type="ECO:0000256" key="3">
    <source>
        <dbReference type="SAM" id="Phobius"/>
    </source>
</evidence>